<gene>
    <name evidence="2" type="ORF">AYBTSS11_LOCUS17200</name>
</gene>
<evidence type="ECO:0000256" key="1">
    <source>
        <dbReference type="SAM" id="MobiDB-lite"/>
    </source>
</evidence>
<keyword evidence="3" id="KW-1185">Reference proteome</keyword>
<feature type="compositionally biased region" description="Polar residues" evidence="1">
    <location>
        <begin position="1"/>
        <end position="10"/>
    </location>
</feature>
<evidence type="ECO:0000313" key="2">
    <source>
        <dbReference type="EMBL" id="CAJ1957439.1"/>
    </source>
</evidence>
<evidence type="ECO:0000313" key="3">
    <source>
        <dbReference type="Proteomes" id="UP001189624"/>
    </source>
</evidence>
<accession>A0AA86SG85</accession>
<feature type="non-terminal residue" evidence="2">
    <location>
        <position position="115"/>
    </location>
</feature>
<dbReference type="AlphaFoldDB" id="A0AA86SG85"/>
<protein>
    <submittedName>
        <fullName evidence="2">Uncharacterized protein</fullName>
    </submittedName>
</protein>
<sequence length="115" mass="13121">MAAATTNKNMKSYDANGDFEKDDGERFSHKQTSPIPPFLNAIIAYTNPTSIHKHLLFSHFQFARKYRSLSKMNINTSGRISDGEDLDHQDLDDWDKVNLEWIVLGQVSEHAVRIA</sequence>
<dbReference type="EMBL" id="OY731402">
    <property type="protein sequence ID" value="CAJ1957439.1"/>
    <property type="molecule type" value="Genomic_DNA"/>
</dbReference>
<name>A0AA86SG85_9FABA</name>
<organism evidence="2 3">
    <name type="scientific">Sphenostylis stenocarpa</name>
    <dbReference type="NCBI Taxonomy" id="92480"/>
    <lineage>
        <taxon>Eukaryota</taxon>
        <taxon>Viridiplantae</taxon>
        <taxon>Streptophyta</taxon>
        <taxon>Embryophyta</taxon>
        <taxon>Tracheophyta</taxon>
        <taxon>Spermatophyta</taxon>
        <taxon>Magnoliopsida</taxon>
        <taxon>eudicotyledons</taxon>
        <taxon>Gunneridae</taxon>
        <taxon>Pentapetalae</taxon>
        <taxon>rosids</taxon>
        <taxon>fabids</taxon>
        <taxon>Fabales</taxon>
        <taxon>Fabaceae</taxon>
        <taxon>Papilionoideae</taxon>
        <taxon>50 kb inversion clade</taxon>
        <taxon>NPAAA clade</taxon>
        <taxon>indigoferoid/millettioid clade</taxon>
        <taxon>Phaseoleae</taxon>
        <taxon>Sphenostylis</taxon>
    </lineage>
</organism>
<feature type="region of interest" description="Disordered" evidence="1">
    <location>
        <begin position="1"/>
        <end position="32"/>
    </location>
</feature>
<dbReference type="Proteomes" id="UP001189624">
    <property type="component" value="Chromosome 5"/>
</dbReference>
<reference evidence="2" key="1">
    <citation type="submission" date="2023-10" db="EMBL/GenBank/DDBJ databases">
        <authorList>
            <person name="Domelevo Entfellner J.-B."/>
        </authorList>
    </citation>
    <scope>NUCLEOTIDE SEQUENCE</scope>
</reference>
<dbReference type="Gramene" id="rna-AYBTSS11_LOCUS17200">
    <property type="protein sequence ID" value="CAJ1957439.1"/>
    <property type="gene ID" value="gene-AYBTSS11_LOCUS17200"/>
</dbReference>
<proteinExistence type="predicted"/>